<accession>W9RCR7</accession>
<reference evidence="4" key="1">
    <citation type="submission" date="2013-01" db="EMBL/GenBank/DDBJ databases">
        <title>Draft Genome Sequence of a Mulberry Tree, Morus notabilis C.K. Schneid.</title>
        <authorList>
            <person name="He N."/>
            <person name="Zhao S."/>
        </authorList>
    </citation>
    <scope>NUCLEOTIDE SEQUENCE</scope>
</reference>
<dbReference type="GO" id="GO:0051225">
    <property type="term" value="P:spindle assembly"/>
    <property type="evidence" value="ECO:0007669"/>
    <property type="project" value="InterPro"/>
</dbReference>
<dbReference type="Proteomes" id="UP000030645">
    <property type="component" value="Unassembled WGS sequence"/>
</dbReference>
<dbReference type="PANTHER" id="PTHR16151">
    <property type="entry name" value="HAUS AUGMIN-LIKE COMPLEX SUBUNIT 6"/>
    <property type="match status" value="1"/>
</dbReference>
<proteinExistence type="predicted"/>
<dbReference type="PANTHER" id="PTHR16151:SF2">
    <property type="entry name" value="HAUS AUGMIN-LIKE COMPLEX SUBUNIT 6"/>
    <property type="match status" value="1"/>
</dbReference>
<protein>
    <recommendedName>
        <fullName evidence="2">HAUS augmin-like complex subunit 6 N-terminal domain-containing protein</fullName>
    </recommendedName>
</protein>
<gene>
    <name evidence="3" type="ORF">L484_023724</name>
</gene>
<keyword evidence="4" id="KW-1185">Reference proteome</keyword>
<sequence>MSLFFSFKQARIALERRRFLKNAETAVQQQAMWSNFAHEMTAEFRGLCAEEQELEKLHDLRNKVKVEREHWDDLVSSSSQNSHLVSKATRLWESTLSRKNASTVQSGDHTSSHLEDKEQIDGSYIKYISISIPQISMSIHK</sequence>
<organism evidence="3 4">
    <name type="scientific">Morus notabilis</name>
    <dbReference type="NCBI Taxonomy" id="981085"/>
    <lineage>
        <taxon>Eukaryota</taxon>
        <taxon>Viridiplantae</taxon>
        <taxon>Streptophyta</taxon>
        <taxon>Embryophyta</taxon>
        <taxon>Tracheophyta</taxon>
        <taxon>Spermatophyta</taxon>
        <taxon>Magnoliopsida</taxon>
        <taxon>eudicotyledons</taxon>
        <taxon>Gunneridae</taxon>
        <taxon>Pentapetalae</taxon>
        <taxon>rosids</taxon>
        <taxon>fabids</taxon>
        <taxon>Rosales</taxon>
        <taxon>Moraceae</taxon>
        <taxon>Moreae</taxon>
        <taxon>Morus</taxon>
    </lineage>
</organism>
<dbReference type="GO" id="GO:1990498">
    <property type="term" value="C:mitotic spindle microtubule"/>
    <property type="evidence" value="ECO:0007669"/>
    <property type="project" value="TreeGrafter"/>
</dbReference>
<evidence type="ECO:0000313" key="4">
    <source>
        <dbReference type="Proteomes" id="UP000030645"/>
    </source>
</evidence>
<feature type="domain" description="HAUS augmin-like complex subunit 6 N-terminal" evidence="2">
    <location>
        <begin position="9"/>
        <end position="93"/>
    </location>
</feature>
<feature type="compositionally biased region" description="Polar residues" evidence="1">
    <location>
        <begin position="96"/>
        <end position="109"/>
    </location>
</feature>
<dbReference type="GO" id="GO:0070652">
    <property type="term" value="C:HAUS complex"/>
    <property type="evidence" value="ECO:0007669"/>
    <property type="project" value="InterPro"/>
</dbReference>
<dbReference type="GO" id="GO:0008017">
    <property type="term" value="F:microtubule binding"/>
    <property type="evidence" value="ECO:0007669"/>
    <property type="project" value="TreeGrafter"/>
</dbReference>
<evidence type="ECO:0000256" key="1">
    <source>
        <dbReference type="SAM" id="MobiDB-lite"/>
    </source>
</evidence>
<evidence type="ECO:0000259" key="2">
    <source>
        <dbReference type="Pfam" id="PF14661"/>
    </source>
</evidence>
<dbReference type="EMBL" id="KE344020">
    <property type="protein sequence ID" value="EXB51022.1"/>
    <property type="molecule type" value="Genomic_DNA"/>
</dbReference>
<dbReference type="AlphaFoldDB" id="W9RCR7"/>
<evidence type="ECO:0000313" key="3">
    <source>
        <dbReference type="EMBL" id="EXB51022.1"/>
    </source>
</evidence>
<dbReference type="InterPro" id="IPR026797">
    <property type="entry name" value="HAUS_6"/>
</dbReference>
<dbReference type="InterPro" id="IPR028163">
    <property type="entry name" value="HAUS_6_N"/>
</dbReference>
<name>W9RCR7_9ROSA</name>
<dbReference type="STRING" id="981085.W9RCR7"/>
<feature type="region of interest" description="Disordered" evidence="1">
    <location>
        <begin position="96"/>
        <end position="115"/>
    </location>
</feature>
<dbReference type="Pfam" id="PF14661">
    <property type="entry name" value="HAUS6_N"/>
    <property type="match status" value="1"/>
</dbReference>
<dbReference type="eggNOG" id="ENOG502QUMJ">
    <property type="taxonomic scope" value="Eukaryota"/>
</dbReference>